<dbReference type="InterPro" id="IPR051541">
    <property type="entry name" value="PTS_SugarTrans_NitroReg"/>
</dbReference>
<dbReference type="PANTHER" id="PTHR47738:SF3">
    <property type="entry name" value="PHOSPHOTRANSFERASE SYSTEM MANNITOL_FRUCTOSE-SPECIFIC IIA DOMAIN CONTAINING PROTEIN"/>
    <property type="match status" value="1"/>
</dbReference>
<accession>D1AIK6</accession>
<reference evidence="3" key="1">
    <citation type="submission" date="2009-09" db="EMBL/GenBank/DDBJ databases">
        <title>The complete chromosome of Sebaldella termitidis ATCC 33386.</title>
        <authorList>
            <consortium name="US DOE Joint Genome Institute (JGI-PGF)"/>
            <person name="Lucas S."/>
            <person name="Copeland A."/>
            <person name="Lapidus A."/>
            <person name="Glavina del Rio T."/>
            <person name="Dalin E."/>
            <person name="Tice H."/>
            <person name="Bruce D."/>
            <person name="Goodwin L."/>
            <person name="Pitluck S."/>
            <person name="Kyrpides N."/>
            <person name="Mavromatis K."/>
            <person name="Ivanova N."/>
            <person name="Mikhailova N."/>
            <person name="Sims D."/>
            <person name="Meincke L."/>
            <person name="Brettin T."/>
            <person name="Detter J.C."/>
            <person name="Han C."/>
            <person name="Larimer F."/>
            <person name="Land M."/>
            <person name="Hauser L."/>
            <person name="Markowitz V."/>
            <person name="Cheng J.F."/>
            <person name="Hugenholtz P."/>
            <person name="Woyke T."/>
            <person name="Wu D."/>
            <person name="Eisen J.A."/>
        </authorList>
    </citation>
    <scope>NUCLEOTIDE SEQUENCE [LARGE SCALE GENOMIC DNA]</scope>
    <source>
        <strain evidence="3">ATCC 33386 / NCTC 11300</strain>
    </source>
</reference>
<dbReference type="KEGG" id="str:Sterm_1732"/>
<dbReference type="HOGENOM" id="CLU_072531_6_0_0"/>
<dbReference type="InterPro" id="IPR002178">
    <property type="entry name" value="PTS_EIIA_type-2_dom"/>
</dbReference>
<dbReference type="InterPro" id="IPR016152">
    <property type="entry name" value="PTrfase/Anion_transptr"/>
</dbReference>
<dbReference type="SUPFAM" id="SSF55804">
    <property type="entry name" value="Phoshotransferase/anion transport protein"/>
    <property type="match status" value="1"/>
</dbReference>
<evidence type="ECO:0000313" key="2">
    <source>
        <dbReference type="EMBL" id="ACZ08590.1"/>
    </source>
</evidence>
<sequence length="155" mass="18411">MHNLFDYFKKDLIFLDFESDNQINFFGKIYKILEERGDVKFSFLNSIIEREKEFPTGLDLGKYKIAIPHTNPEHINTEAIVFVRNKNKIVFRDMGMDLNDLETDFIFVLLVKKNGEQIEVLENLMNLLSEEKLLDELKNSETEEEVYNLLREKIK</sequence>
<dbReference type="STRING" id="526218.Sterm_1732"/>
<dbReference type="eggNOG" id="COG1762">
    <property type="taxonomic scope" value="Bacteria"/>
</dbReference>
<feature type="domain" description="PTS EIIA type-2" evidence="1">
    <location>
        <begin position="6"/>
        <end position="153"/>
    </location>
</feature>
<gene>
    <name evidence="2" type="ordered locus">Sterm_1732</name>
</gene>
<dbReference type="Pfam" id="PF00359">
    <property type="entry name" value="PTS_EIIA_2"/>
    <property type="match status" value="1"/>
</dbReference>
<keyword evidence="3" id="KW-1185">Reference proteome</keyword>
<dbReference type="EMBL" id="CP001739">
    <property type="protein sequence ID" value="ACZ08590.1"/>
    <property type="molecule type" value="Genomic_DNA"/>
</dbReference>
<organism evidence="2 3">
    <name type="scientific">Sebaldella termitidis (strain ATCC 33386 / NCTC 11300)</name>
    <dbReference type="NCBI Taxonomy" id="526218"/>
    <lineage>
        <taxon>Bacteria</taxon>
        <taxon>Fusobacteriati</taxon>
        <taxon>Fusobacteriota</taxon>
        <taxon>Fusobacteriia</taxon>
        <taxon>Fusobacteriales</taxon>
        <taxon>Leptotrichiaceae</taxon>
        <taxon>Sebaldella</taxon>
    </lineage>
</organism>
<reference evidence="2 3" key="2">
    <citation type="journal article" date="2010" name="Stand. Genomic Sci.">
        <title>Complete genome sequence of Sebaldella termitidis type strain (NCTC 11300).</title>
        <authorList>
            <person name="Harmon-Smith M."/>
            <person name="Celia L."/>
            <person name="Chertkov O."/>
            <person name="Lapidus A."/>
            <person name="Copeland A."/>
            <person name="Glavina Del Rio T."/>
            <person name="Nolan M."/>
            <person name="Lucas S."/>
            <person name="Tice H."/>
            <person name="Cheng J.F."/>
            <person name="Han C."/>
            <person name="Detter J.C."/>
            <person name="Bruce D."/>
            <person name="Goodwin L."/>
            <person name="Pitluck S."/>
            <person name="Pati A."/>
            <person name="Liolios K."/>
            <person name="Ivanova N."/>
            <person name="Mavromatis K."/>
            <person name="Mikhailova N."/>
            <person name="Chen A."/>
            <person name="Palaniappan K."/>
            <person name="Land M."/>
            <person name="Hauser L."/>
            <person name="Chang Y.J."/>
            <person name="Jeffries C.D."/>
            <person name="Brettin T."/>
            <person name="Goker M."/>
            <person name="Beck B."/>
            <person name="Bristow J."/>
            <person name="Eisen J.A."/>
            <person name="Markowitz V."/>
            <person name="Hugenholtz P."/>
            <person name="Kyrpides N.C."/>
            <person name="Klenk H.P."/>
            <person name="Chen F."/>
        </authorList>
    </citation>
    <scope>NUCLEOTIDE SEQUENCE [LARGE SCALE GENOMIC DNA]</scope>
    <source>
        <strain evidence="3">ATCC 33386 / NCTC 11300</strain>
    </source>
</reference>
<dbReference type="AlphaFoldDB" id="D1AIK6"/>
<proteinExistence type="predicted"/>
<protein>
    <submittedName>
        <fullName evidence="2">PTS IIA-like nitrogen-regulatory protein PtsN</fullName>
    </submittedName>
</protein>
<dbReference type="Proteomes" id="UP000000845">
    <property type="component" value="Chromosome"/>
</dbReference>
<dbReference type="RefSeq" id="WP_012861186.1">
    <property type="nucleotide sequence ID" value="NC_013517.1"/>
</dbReference>
<dbReference type="Gene3D" id="3.40.930.10">
    <property type="entry name" value="Mannitol-specific EII, Chain A"/>
    <property type="match status" value="1"/>
</dbReference>
<evidence type="ECO:0000259" key="1">
    <source>
        <dbReference type="PROSITE" id="PS51094"/>
    </source>
</evidence>
<name>D1AIK6_SEBTE</name>
<dbReference type="PROSITE" id="PS51094">
    <property type="entry name" value="PTS_EIIA_TYPE_2"/>
    <property type="match status" value="1"/>
</dbReference>
<dbReference type="PANTHER" id="PTHR47738">
    <property type="entry name" value="PTS SYSTEM FRUCTOSE-LIKE EIIA COMPONENT-RELATED"/>
    <property type="match status" value="1"/>
</dbReference>
<dbReference type="CDD" id="cd00211">
    <property type="entry name" value="PTS_IIA_fru"/>
    <property type="match status" value="1"/>
</dbReference>
<evidence type="ECO:0000313" key="3">
    <source>
        <dbReference type="Proteomes" id="UP000000845"/>
    </source>
</evidence>